<organism evidence="2 3">
    <name type="scientific">Cuscuta europaea</name>
    <name type="common">European dodder</name>
    <dbReference type="NCBI Taxonomy" id="41803"/>
    <lineage>
        <taxon>Eukaryota</taxon>
        <taxon>Viridiplantae</taxon>
        <taxon>Streptophyta</taxon>
        <taxon>Embryophyta</taxon>
        <taxon>Tracheophyta</taxon>
        <taxon>Spermatophyta</taxon>
        <taxon>Magnoliopsida</taxon>
        <taxon>eudicotyledons</taxon>
        <taxon>Gunneridae</taxon>
        <taxon>Pentapetalae</taxon>
        <taxon>asterids</taxon>
        <taxon>lamiids</taxon>
        <taxon>Solanales</taxon>
        <taxon>Convolvulaceae</taxon>
        <taxon>Cuscuteae</taxon>
        <taxon>Cuscuta</taxon>
        <taxon>Cuscuta subgen. Cuscuta</taxon>
    </lineage>
</organism>
<accession>A0A9P1E599</accession>
<feature type="region of interest" description="Disordered" evidence="1">
    <location>
        <begin position="1"/>
        <end position="22"/>
    </location>
</feature>
<protein>
    <submittedName>
        <fullName evidence="2">Uncharacterized protein</fullName>
    </submittedName>
</protein>
<dbReference type="AlphaFoldDB" id="A0A9P1E599"/>
<reference evidence="2" key="1">
    <citation type="submission" date="2022-07" db="EMBL/GenBank/DDBJ databases">
        <authorList>
            <person name="Macas J."/>
            <person name="Novak P."/>
            <person name="Neumann P."/>
        </authorList>
    </citation>
    <scope>NUCLEOTIDE SEQUENCE</scope>
</reference>
<proteinExistence type="predicted"/>
<evidence type="ECO:0000256" key="1">
    <source>
        <dbReference type="SAM" id="MobiDB-lite"/>
    </source>
</evidence>
<sequence>MASEISSTHHIGQPSSSDIEVSPVSTAAVTARFSTGAISSMMMQPASSSVVHSTAEPFSSSWTVPSTYSLFNNLPPQVPWQSAPVQTPPSLWQQVLPQSSPVQVQSSQAPWPVVPPTIPCPPPPKPQVVHWKKPEPPVVKLNWAIFRQTGRSAAGFLLRDHAGAMVAADGFPLSGSSGRHEAGGSDMTEMELEGFRQILDRVKSLNYPQANAAASVVAKLGWTEEFTWRVRDPMPRKLSGAISLDAKSVPHIVI</sequence>
<dbReference type="Proteomes" id="UP001152484">
    <property type="component" value="Unassembled WGS sequence"/>
</dbReference>
<dbReference type="EMBL" id="CAMAPE010000011">
    <property type="protein sequence ID" value="CAH9079446.1"/>
    <property type="molecule type" value="Genomic_DNA"/>
</dbReference>
<evidence type="ECO:0000313" key="3">
    <source>
        <dbReference type="Proteomes" id="UP001152484"/>
    </source>
</evidence>
<gene>
    <name evidence="2" type="ORF">CEURO_LOCUS7117</name>
</gene>
<keyword evidence="3" id="KW-1185">Reference proteome</keyword>
<comment type="caution">
    <text evidence="2">The sequence shown here is derived from an EMBL/GenBank/DDBJ whole genome shotgun (WGS) entry which is preliminary data.</text>
</comment>
<name>A0A9P1E599_CUSEU</name>
<evidence type="ECO:0000313" key="2">
    <source>
        <dbReference type="EMBL" id="CAH9079446.1"/>
    </source>
</evidence>